<reference evidence="1" key="1">
    <citation type="submission" date="2014-09" db="EMBL/GenBank/DDBJ databases">
        <authorList>
            <person name="Magalhaes I.L.F."/>
            <person name="Oliveira U."/>
            <person name="Santos F.R."/>
            <person name="Vidigal T.H.D.A."/>
            <person name="Brescovit A.D."/>
            <person name="Santos A.J."/>
        </authorList>
    </citation>
    <scope>NUCLEOTIDE SEQUENCE</scope>
    <source>
        <tissue evidence="1">Shoot tissue taken approximately 20 cm above the soil surface</tissue>
    </source>
</reference>
<reference evidence="1" key="2">
    <citation type="journal article" date="2015" name="Data Brief">
        <title>Shoot transcriptome of the giant reed, Arundo donax.</title>
        <authorList>
            <person name="Barrero R.A."/>
            <person name="Guerrero F.D."/>
            <person name="Moolhuijzen P."/>
            <person name="Goolsby J.A."/>
            <person name="Tidwell J."/>
            <person name="Bellgard S.E."/>
            <person name="Bellgard M.I."/>
        </authorList>
    </citation>
    <scope>NUCLEOTIDE SEQUENCE</scope>
    <source>
        <tissue evidence="1">Shoot tissue taken approximately 20 cm above the soil surface</tissue>
    </source>
</reference>
<sequence>MEAINPSHLSATQPSQGAINELLPRTGTLFLPLLRPLSCWQLKE</sequence>
<name>A0A0A9G6I2_ARUDO</name>
<accession>A0A0A9G6I2</accession>
<evidence type="ECO:0000313" key="1">
    <source>
        <dbReference type="EMBL" id="JAE18131.1"/>
    </source>
</evidence>
<proteinExistence type="predicted"/>
<organism evidence="1">
    <name type="scientific">Arundo donax</name>
    <name type="common">Giant reed</name>
    <name type="synonym">Donax arundinaceus</name>
    <dbReference type="NCBI Taxonomy" id="35708"/>
    <lineage>
        <taxon>Eukaryota</taxon>
        <taxon>Viridiplantae</taxon>
        <taxon>Streptophyta</taxon>
        <taxon>Embryophyta</taxon>
        <taxon>Tracheophyta</taxon>
        <taxon>Spermatophyta</taxon>
        <taxon>Magnoliopsida</taxon>
        <taxon>Liliopsida</taxon>
        <taxon>Poales</taxon>
        <taxon>Poaceae</taxon>
        <taxon>PACMAD clade</taxon>
        <taxon>Arundinoideae</taxon>
        <taxon>Arundineae</taxon>
        <taxon>Arundo</taxon>
    </lineage>
</organism>
<protein>
    <submittedName>
        <fullName evidence="1">Uncharacterized protein</fullName>
    </submittedName>
</protein>
<dbReference type="EMBL" id="GBRH01179765">
    <property type="protein sequence ID" value="JAE18131.1"/>
    <property type="molecule type" value="Transcribed_RNA"/>
</dbReference>
<dbReference type="AlphaFoldDB" id="A0A0A9G6I2"/>